<accession>X1GAI0</accession>
<name>X1GAI0_9ZZZZ</name>
<proteinExistence type="predicted"/>
<evidence type="ECO:0008006" key="2">
    <source>
        <dbReference type="Google" id="ProtNLM"/>
    </source>
</evidence>
<dbReference type="EMBL" id="BARU01001185">
    <property type="protein sequence ID" value="GAH30003.1"/>
    <property type="molecule type" value="Genomic_DNA"/>
</dbReference>
<evidence type="ECO:0000313" key="1">
    <source>
        <dbReference type="EMBL" id="GAH30003.1"/>
    </source>
</evidence>
<dbReference type="AlphaFoldDB" id="X1GAI0"/>
<gene>
    <name evidence="1" type="ORF">S03H2_03256</name>
</gene>
<sequence>MRELVGNLYLVEGNHYKLRRGLDAPNSLIVKDDKEFIVIDPCVITYQLRRFSLSITRQ</sequence>
<organism evidence="1">
    <name type="scientific">marine sediment metagenome</name>
    <dbReference type="NCBI Taxonomy" id="412755"/>
    <lineage>
        <taxon>unclassified sequences</taxon>
        <taxon>metagenomes</taxon>
        <taxon>ecological metagenomes</taxon>
    </lineage>
</organism>
<protein>
    <recommendedName>
        <fullName evidence="2">Metallo-beta-lactamase domain-containing protein</fullName>
    </recommendedName>
</protein>
<reference evidence="1" key="1">
    <citation type="journal article" date="2014" name="Front. Microbiol.">
        <title>High frequency of phylogenetically diverse reductive dehalogenase-homologous genes in deep subseafloor sedimentary metagenomes.</title>
        <authorList>
            <person name="Kawai M."/>
            <person name="Futagami T."/>
            <person name="Toyoda A."/>
            <person name="Takaki Y."/>
            <person name="Nishi S."/>
            <person name="Hori S."/>
            <person name="Arai W."/>
            <person name="Tsubouchi T."/>
            <person name="Morono Y."/>
            <person name="Uchiyama I."/>
            <person name="Ito T."/>
            <person name="Fujiyama A."/>
            <person name="Inagaki F."/>
            <person name="Takami H."/>
        </authorList>
    </citation>
    <scope>NUCLEOTIDE SEQUENCE</scope>
    <source>
        <strain evidence="1">Expedition CK06-06</strain>
    </source>
</reference>
<comment type="caution">
    <text evidence="1">The sequence shown here is derived from an EMBL/GenBank/DDBJ whole genome shotgun (WGS) entry which is preliminary data.</text>
</comment>